<comment type="caution">
    <text evidence="1">The sequence shown here is derived from an EMBL/GenBank/DDBJ whole genome shotgun (WGS) entry which is preliminary data.</text>
</comment>
<proteinExistence type="predicted"/>
<gene>
    <name evidence="1" type="ORF">HPB47_025052</name>
</gene>
<sequence length="90" mass="10136">MLIWMGRRIKTERLCFLQLALVTESDKRELEAGLLLLAFSVSVSDHVATMTRRNPNVVEIVELLKDSTKLEDFCVCYGLSPNPNIAMLAP</sequence>
<organism evidence="1 2">
    <name type="scientific">Ixodes persulcatus</name>
    <name type="common">Taiga tick</name>
    <dbReference type="NCBI Taxonomy" id="34615"/>
    <lineage>
        <taxon>Eukaryota</taxon>
        <taxon>Metazoa</taxon>
        <taxon>Ecdysozoa</taxon>
        <taxon>Arthropoda</taxon>
        <taxon>Chelicerata</taxon>
        <taxon>Arachnida</taxon>
        <taxon>Acari</taxon>
        <taxon>Parasitiformes</taxon>
        <taxon>Ixodida</taxon>
        <taxon>Ixodoidea</taxon>
        <taxon>Ixodidae</taxon>
        <taxon>Ixodinae</taxon>
        <taxon>Ixodes</taxon>
    </lineage>
</organism>
<reference evidence="1 2" key="1">
    <citation type="journal article" date="2020" name="Cell">
        <title>Large-Scale Comparative Analyses of Tick Genomes Elucidate Their Genetic Diversity and Vector Capacities.</title>
        <authorList>
            <consortium name="Tick Genome and Microbiome Consortium (TIGMIC)"/>
            <person name="Jia N."/>
            <person name="Wang J."/>
            <person name="Shi W."/>
            <person name="Du L."/>
            <person name="Sun Y."/>
            <person name="Zhan W."/>
            <person name="Jiang J.F."/>
            <person name="Wang Q."/>
            <person name="Zhang B."/>
            <person name="Ji P."/>
            <person name="Bell-Sakyi L."/>
            <person name="Cui X.M."/>
            <person name="Yuan T.T."/>
            <person name="Jiang B.G."/>
            <person name="Yang W.F."/>
            <person name="Lam T.T."/>
            <person name="Chang Q.C."/>
            <person name="Ding S.J."/>
            <person name="Wang X.J."/>
            <person name="Zhu J.G."/>
            <person name="Ruan X.D."/>
            <person name="Zhao L."/>
            <person name="Wei J.T."/>
            <person name="Ye R.Z."/>
            <person name="Que T.C."/>
            <person name="Du C.H."/>
            <person name="Zhou Y.H."/>
            <person name="Cheng J.X."/>
            <person name="Dai P.F."/>
            <person name="Guo W.B."/>
            <person name="Han X.H."/>
            <person name="Huang E.J."/>
            <person name="Li L.F."/>
            <person name="Wei W."/>
            <person name="Gao Y.C."/>
            <person name="Liu J.Z."/>
            <person name="Shao H.Z."/>
            <person name="Wang X."/>
            <person name="Wang C.C."/>
            <person name="Yang T.C."/>
            <person name="Huo Q.B."/>
            <person name="Li W."/>
            <person name="Chen H.Y."/>
            <person name="Chen S.E."/>
            <person name="Zhou L.G."/>
            <person name="Ni X.B."/>
            <person name="Tian J.H."/>
            <person name="Sheng Y."/>
            <person name="Liu T."/>
            <person name="Pan Y.S."/>
            <person name="Xia L.Y."/>
            <person name="Li J."/>
            <person name="Zhao F."/>
            <person name="Cao W.C."/>
        </authorList>
    </citation>
    <scope>NUCLEOTIDE SEQUENCE [LARGE SCALE GENOMIC DNA]</scope>
    <source>
        <strain evidence="1">Iper-2018</strain>
    </source>
</reference>
<dbReference type="EMBL" id="JABSTQ010009579">
    <property type="protein sequence ID" value="KAG0427940.1"/>
    <property type="molecule type" value="Genomic_DNA"/>
</dbReference>
<evidence type="ECO:0000313" key="2">
    <source>
        <dbReference type="Proteomes" id="UP000805193"/>
    </source>
</evidence>
<dbReference type="Proteomes" id="UP000805193">
    <property type="component" value="Unassembled WGS sequence"/>
</dbReference>
<name>A0AC60Q3A1_IXOPE</name>
<evidence type="ECO:0000313" key="1">
    <source>
        <dbReference type="EMBL" id="KAG0427940.1"/>
    </source>
</evidence>
<keyword evidence="2" id="KW-1185">Reference proteome</keyword>
<accession>A0AC60Q3A1</accession>
<protein>
    <submittedName>
        <fullName evidence="1">Uncharacterized protein</fullName>
    </submittedName>
</protein>